<name>A0ABY4EH07_9BACI</name>
<organism evidence="1 2">
    <name type="scientific">Halobacillus salinarum</name>
    <dbReference type="NCBI Taxonomy" id="2932257"/>
    <lineage>
        <taxon>Bacteria</taxon>
        <taxon>Bacillati</taxon>
        <taxon>Bacillota</taxon>
        <taxon>Bacilli</taxon>
        <taxon>Bacillales</taxon>
        <taxon>Bacillaceae</taxon>
        <taxon>Halobacillus</taxon>
    </lineage>
</organism>
<gene>
    <name evidence="1" type="ORF">MUN89_17840</name>
</gene>
<dbReference type="RefSeq" id="WP_244709122.1">
    <property type="nucleotide sequence ID" value="NZ_CP095073.1"/>
</dbReference>
<protein>
    <submittedName>
        <fullName evidence="1">Uncharacterized protein</fullName>
    </submittedName>
</protein>
<proteinExistence type="predicted"/>
<evidence type="ECO:0000313" key="2">
    <source>
        <dbReference type="Proteomes" id="UP000831787"/>
    </source>
</evidence>
<evidence type="ECO:0000313" key="1">
    <source>
        <dbReference type="EMBL" id="UOQ43725.1"/>
    </source>
</evidence>
<reference evidence="1 2" key="1">
    <citation type="submission" date="2022-04" db="EMBL/GenBank/DDBJ databases">
        <title>Halobacillus sp. isolated from saltern.</title>
        <authorList>
            <person name="Won M."/>
            <person name="Lee C.-M."/>
            <person name="Woen H.-Y."/>
            <person name="Kwon S.-W."/>
        </authorList>
    </citation>
    <scope>NUCLEOTIDE SEQUENCE [LARGE SCALE GENOMIC DNA]</scope>
    <source>
        <strain evidence="1 2">SSBR10-3</strain>
    </source>
</reference>
<accession>A0ABY4EH07</accession>
<dbReference type="Proteomes" id="UP000831787">
    <property type="component" value="Chromosome"/>
</dbReference>
<dbReference type="EMBL" id="CP095073">
    <property type="protein sequence ID" value="UOQ43725.1"/>
    <property type="molecule type" value="Genomic_DNA"/>
</dbReference>
<sequence>MNNAIPFTDVSIKNFFDRYKTKFKATADPGVKQKKSTLQGQWVNNKDQNDEHQVALILERDIN</sequence>
<keyword evidence="2" id="KW-1185">Reference proteome</keyword>